<keyword evidence="10" id="KW-1185">Reference proteome</keyword>
<keyword evidence="4 7" id="KW-0472">Membrane</keyword>
<evidence type="ECO:0000256" key="6">
    <source>
        <dbReference type="SAM" id="MobiDB-lite"/>
    </source>
</evidence>
<feature type="transmembrane region" description="Helical" evidence="7">
    <location>
        <begin position="270"/>
        <end position="290"/>
    </location>
</feature>
<comment type="similarity">
    <text evidence="5">Belongs to the SAT4 family.</text>
</comment>
<feature type="transmembrane region" description="Helical" evidence="7">
    <location>
        <begin position="28"/>
        <end position="50"/>
    </location>
</feature>
<dbReference type="GO" id="GO:0016020">
    <property type="term" value="C:membrane"/>
    <property type="evidence" value="ECO:0007669"/>
    <property type="project" value="UniProtKB-SubCell"/>
</dbReference>
<dbReference type="Proteomes" id="UP001174997">
    <property type="component" value="Unassembled WGS sequence"/>
</dbReference>
<protein>
    <recommendedName>
        <fullName evidence="8">Rhodopsin domain-containing protein</fullName>
    </recommendedName>
</protein>
<accession>A0AA39ZFU6</accession>
<feature type="transmembrane region" description="Helical" evidence="7">
    <location>
        <begin position="70"/>
        <end position="93"/>
    </location>
</feature>
<evidence type="ECO:0000313" key="9">
    <source>
        <dbReference type="EMBL" id="KAK0670249.1"/>
    </source>
</evidence>
<dbReference type="AlphaFoldDB" id="A0AA39ZFU6"/>
<dbReference type="PANTHER" id="PTHR33048:SF47">
    <property type="entry name" value="INTEGRAL MEMBRANE PROTEIN-RELATED"/>
    <property type="match status" value="1"/>
</dbReference>
<organism evidence="9 10">
    <name type="scientific">Cercophora samala</name>
    <dbReference type="NCBI Taxonomy" id="330535"/>
    <lineage>
        <taxon>Eukaryota</taxon>
        <taxon>Fungi</taxon>
        <taxon>Dikarya</taxon>
        <taxon>Ascomycota</taxon>
        <taxon>Pezizomycotina</taxon>
        <taxon>Sordariomycetes</taxon>
        <taxon>Sordariomycetidae</taxon>
        <taxon>Sordariales</taxon>
        <taxon>Lasiosphaeriaceae</taxon>
        <taxon>Cercophora</taxon>
    </lineage>
</organism>
<keyword evidence="2 7" id="KW-0812">Transmembrane</keyword>
<feature type="transmembrane region" description="Helical" evidence="7">
    <location>
        <begin position="238"/>
        <end position="258"/>
    </location>
</feature>
<evidence type="ECO:0000256" key="2">
    <source>
        <dbReference type="ARBA" id="ARBA00022692"/>
    </source>
</evidence>
<sequence>MESPSASAPSPPPLIPFEESDSAGNTTAVLATAVVALFLAIVSVVTRIYIRVFFRQGIQMDDYMIVGSTVGLSICGGLLLWFYAVAAYGLWLADAPVEGQLGLSGHDLERITLYLKMVYVVAMLYFVVSATAMLGILLMYRRIFQRDKAFNVQLIIVGKSVFLWGLAGTLASVFNCVPVSKAWELPINDERYCYNYNIFWLAMGILEVILNVMILGLPMASLRKLKMPLANKMSAGGIFLLGAFVVVTGIVKVVLGYVPTARNPNQFKTVLWATLHLTTAIICATLPIMNPMLRRIRKSRIVQLVAGSVLSTKKSTFNSTSRGVSRGIDADEGQTINNVAGASQSLRDIPLDTSRLESENGGRGAQNQAIEPR</sequence>
<proteinExistence type="inferred from homology"/>
<feature type="transmembrane region" description="Helical" evidence="7">
    <location>
        <begin position="113"/>
        <end position="140"/>
    </location>
</feature>
<reference evidence="9" key="1">
    <citation type="submission" date="2023-06" db="EMBL/GenBank/DDBJ databases">
        <title>Genome-scale phylogeny and comparative genomics of the fungal order Sordariales.</title>
        <authorList>
            <consortium name="Lawrence Berkeley National Laboratory"/>
            <person name="Hensen N."/>
            <person name="Bonometti L."/>
            <person name="Westerberg I."/>
            <person name="Brannstrom I.O."/>
            <person name="Guillou S."/>
            <person name="Cros-Aarteil S."/>
            <person name="Calhoun S."/>
            <person name="Haridas S."/>
            <person name="Kuo A."/>
            <person name="Mondo S."/>
            <person name="Pangilinan J."/>
            <person name="Riley R."/>
            <person name="Labutti K."/>
            <person name="Andreopoulos B."/>
            <person name="Lipzen A."/>
            <person name="Chen C."/>
            <person name="Yanf M."/>
            <person name="Daum C."/>
            <person name="Ng V."/>
            <person name="Clum A."/>
            <person name="Steindorff A."/>
            <person name="Ohm R."/>
            <person name="Martin F."/>
            <person name="Silar P."/>
            <person name="Natvig D."/>
            <person name="Lalanne C."/>
            <person name="Gautier V."/>
            <person name="Ament-Velasquez S.L."/>
            <person name="Kruys A."/>
            <person name="Hutchinson M.I."/>
            <person name="Powell A.J."/>
            <person name="Barry K."/>
            <person name="Miller A.N."/>
            <person name="Grigoriev I.V."/>
            <person name="Debuchy R."/>
            <person name="Gladieux P."/>
            <person name="Thoren M.H."/>
            <person name="Johannesson H."/>
        </authorList>
    </citation>
    <scope>NUCLEOTIDE SEQUENCE</scope>
    <source>
        <strain evidence="9">CBS 307.81</strain>
    </source>
</reference>
<dbReference type="EMBL" id="JAULSY010000034">
    <property type="protein sequence ID" value="KAK0670249.1"/>
    <property type="molecule type" value="Genomic_DNA"/>
</dbReference>
<keyword evidence="3 7" id="KW-1133">Transmembrane helix</keyword>
<gene>
    <name evidence="9" type="ORF">QBC41DRAFT_273214</name>
</gene>
<evidence type="ECO:0000256" key="3">
    <source>
        <dbReference type="ARBA" id="ARBA00022989"/>
    </source>
</evidence>
<name>A0AA39ZFU6_9PEZI</name>
<evidence type="ECO:0000256" key="1">
    <source>
        <dbReference type="ARBA" id="ARBA00004141"/>
    </source>
</evidence>
<comment type="caution">
    <text evidence="9">The sequence shown here is derived from an EMBL/GenBank/DDBJ whole genome shotgun (WGS) entry which is preliminary data.</text>
</comment>
<evidence type="ECO:0000256" key="5">
    <source>
        <dbReference type="ARBA" id="ARBA00038359"/>
    </source>
</evidence>
<evidence type="ECO:0000313" key="10">
    <source>
        <dbReference type="Proteomes" id="UP001174997"/>
    </source>
</evidence>
<evidence type="ECO:0000256" key="7">
    <source>
        <dbReference type="SAM" id="Phobius"/>
    </source>
</evidence>
<evidence type="ECO:0000259" key="8">
    <source>
        <dbReference type="Pfam" id="PF20684"/>
    </source>
</evidence>
<comment type="subcellular location">
    <subcellularLocation>
        <location evidence="1">Membrane</location>
        <topology evidence="1">Multi-pass membrane protein</topology>
    </subcellularLocation>
</comment>
<dbReference type="PANTHER" id="PTHR33048">
    <property type="entry name" value="PTH11-LIKE INTEGRAL MEMBRANE PROTEIN (AFU_ORTHOLOGUE AFUA_5G11245)"/>
    <property type="match status" value="1"/>
</dbReference>
<feature type="transmembrane region" description="Helical" evidence="7">
    <location>
        <begin position="152"/>
        <end position="174"/>
    </location>
</feature>
<feature type="domain" description="Rhodopsin" evidence="8">
    <location>
        <begin position="47"/>
        <end position="295"/>
    </location>
</feature>
<dbReference type="InterPro" id="IPR049326">
    <property type="entry name" value="Rhodopsin_dom_fungi"/>
</dbReference>
<feature type="region of interest" description="Disordered" evidence="6">
    <location>
        <begin position="348"/>
        <end position="373"/>
    </location>
</feature>
<evidence type="ECO:0000256" key="4">
    <source>
        <dbReference type="ARBA" id="ARBA00023136"/>
    </source>
</evidence>
<feature type="transmembrane region" description="Helical" evidence="7">
    <location>
        <begin position="194"/>
        <end position="217"/>
    </location>
</feature>
<dbReference type="InterPro" id="IPR052337">
    <property type="entry name" value="SAT4-like"/>
</dbReference>
<dbReference type="Pfam" id="PF20684">
    <property type="entry name" value="Fung_rhodopsin"/>
    <property type="match status" value="1"/>
</dbReference>